<dbReference type="EMBL" id="LAZR01035048">
    <property type="protein sequence ID" value="KKL28572.1"/>
    <property type="molecule type" value="Genomic_DNA"/>
</dbReference>
<evidence type="ECO:0000313" key="1">
    <source>
        <dbReference type="EMBL" id="KKL28572.1"/>
    </source>
</evidence>
<accession>A0A0F9CQ72</accession>
<protein>
    <submittedName>
        <fullName evidence="1">Uncharacterized protein</fullName>
    </submittedName>
</protein>
<dbReference type="AlphaFoldDB" id="A0A0F9CQ72"/>
<feature type="non-terminal residue" evidence="1">
    <location>
        <position position="52"/>
    </location>
</feature>
<gene>
    <name evidence="1" type="ORF">LCGC14_2373820</name>
</gene>
<proteinExistence type="predicted"/>
<organism evidence="1">
    <name type="scientific">marine sediment metagenome</name>
    <dbReference type="NCBI Taxonomy" id="412755"/>
    <lineage>
        <taxon>unclassified sequences</taxon>
        <taxon>metagenomes</taxon>
        <taxon>ecological metagenomes</taxon>
    </lineage>
</organism>
<name>A0A0F9CQ72_9ZZZZ</name>
<sequence>MGRIIENGIGLVAQVLAEDFNVTSTTNLYTVPTGKEFTPFAVLISKSSGSMT</sequence>
<reference evidence="1" key="1">
    <citation type="journal article" date="2015" name="Nature">
        <title>Complex archaea that bridge the gap between prokaryotes and eukaryotes.</title>
        <authorList>
            <person name="Spang A."/>
            <person name="Saw J.H."/>
            <person name="Jorgensen S.L."/>
            <person name="Zaremba-Niedzwiedzka K."/>
            <person name="Martijn J."/>
            <person name="Lind A.E."/>
            <person name="van Eijk R."/>
            <person name="Schleper C."/>
            <person name="Guy L."/>
            <person name="Ettema T.J."/>
        </authorList>
    </citation>
    <scope>NUCLEOTIDE SEQUENCE</scope>
</reference>
<comment type="caution">
    <text evidence="1">The sequence shown here is derived from an EMBL/GenBank/DDBJ whole genome shotgun (WGS) entry which is preliminary data.</text>
</comment>